<evidence type="ECO:0008006" key="4">
    <source>
        <dbReference type="Google" id="ProtNLM"/>
    </source>
</evidence>
<organism evidence="2 3">
    <name type="scientific">Paenibacillus whitsoniae</name>
    <dbReference type="NCBI Taxonomy" id="2496558"/>
    <lineage>
        <taxon>Bacteria</taxon>
        <taxon>Bacillati</taxon>
        <taxon>Bacillota</taxon>
        <taxon>Bacilli</taxon>
        <taxon>Bacillales</taxon>
        <taxon>Paenibacillaceae</taxon>
        <taxon>Paenibacillus</taxon>
    </lineage>
</organism>
<sequence length="84" mass="9900">MSEDRLPYTDFKSVESQRNNLIPEEFPEGPYGTSIAYETLGKSTPWREEQHWTRAYSYENQELHKDIPRGYPGEDDTLQSEEDL</sequence>
<evidence type="ECO:0000313" key="2">
    <source>
        <dbReference type="EMBL" id="RTE08778.1"/>
    </source>
</evidence>
<accession>A0A3S0ANW4</accession>
<feature type="compositionally biased region" description="Acidic residues" evidence="1">
    <location>
        <begin position="73"/>
        <end position="84"/>
    </location>
</feature>
<dbReference type="OrthoDB" id="2376226at2"/>
<feature type="region of interest" description="Disordered" evidence="1">
    <location>
        <begin position="63"/>
        <end position="84"/>
    </location>
</feature>
<evidence type="ECO:0000256" key="1">
    <source>
        <dbReference type="SAM" id="MobiDB-lite"/>
    </source>
</evidence>
<name>A0A3S0ANW4_9BACL</name>
<dbReference type="AlphaFoldDB" id="A0A3S0ANW4"/>
<reference evidence="2 3" key="1">
    <citation type="submission" date="2018-12" db="EMBL/GenBank/DDBJ databases">
        <title>Bacillus ochoae sp. nov., Paenibacillus whitsoniae sp. nov., Paenibacillus spiritus sp. nov. Isolated from the Mars Exploration Rover during spacecraft assembly.</title>
        <authorList>
            <person name="Seuylemezian A."/>
            <person name="Vaishampayan P."/>
        </authorList>
    </citation>
    <scope>NUCLEOTIDE SEQUENCE [LARGE SCALE GENOMIC DNA]</scope>
    <source>
        <strain evidence="2 3">MER 54</strain>
    </source>
</reference>
<comment type="caution">
    <text evidence="2">The sequence shown here is derived from an EMBL/GenBank/DDBJ whole genome shotgun (WGS) entry which is preliminary data.</text>
</comment>
<evidence type="ECO:0000313" key="3">
    <source>
        <dbReference type="Proteomes" id="UP000276128"/>
    </source>
</evidence>
<protein>
    <recommendedName>
        <fullName evidence="4">Cytosolic protein</fullName>
    </recommendedName>
</protein>
<keyword evidence="3" id="KW-1185">Reference proteome</keyword>
<proteinExistence type="predicted"/>
<dbReference type="EMBL" id="RXHU01000043">
    <property type="protein sequence ID" value="RTE08778.1"/>
    <property type="molecule type" value="Genomic_DNA"/>
</dbReference>
<gene>
    <name evidence="2" type="ORF">EJQ19_15880</name>
</gene>
<dbReference type="Proteomes" id="UP000276128">
    <property type="component" value="Unassembled WGS sequence"/>
</dbReference>